<keyword evidence="1" id="KW-0732">Signal</keyword>
<dbReference type="Proteomes" id="UP000489961">
    <property type="component" value="Unassembled WGS sequence"/>
</dbReference>
<evidence type="ECO:0000313" key="2">
    <source>
        <dbReference type="EMBL" id="CAB1221434.1"/>
    </source>
</evidence>
<accession>A0A811GE42</accession>
<name>A0A811GE42_9GAMM</name>
<gene>
    <name evidence="2" type="ORF">SFB21_2787</name>
</gene>
<dbReference type="AlphaFoldDB" id="A0A811GE42"/>
<proteinExistence type="predicted"/>
<feature type="chain" id="PRO_5032757000" evidence="1">
    <location>
        <begin position="34"/>
        <end position="173"/>
    </location>
</feature>
<organism evidence="2 3">
    <name type="scientific">Acinetobacter bouvetii</name>
    <dbReference type="NCBI Taxonomy" id="202951"/>
    <lineage>
        <taxon>Bacteria</taxon>
        <taxon>Pseudomonadati</taxon>
        <taxon>Pseudomonadota</taxon>
        <taxon>Gammaproteobacteria</taxon>
        <taxon>Moraxellales</taxon>
        <taxon>Moraxellaceae</taxon>
        <taxon>Acinetobacter</taxon>
    </lineage>
</organism>
<comment type="caution">
    <text evidence="2">The sequence shown here is derived from an EMBL/GenBank/DDBJ whole genome shotgun (WGS) entry which is preliminary data.</text>
</comment>
<protein>
    <submittedName>
        <fullName evidence="2">Uncharacterized protein</fullName>
    </submittedName>
</protein>
<reference evidence="2 3" key="1">
    <citation type="submission" date="2020-02" db="EMBL/GenBank/DDBJ databases">
        <authorList>
            <person name="Chaudhuri R."/>
        </authorList>
    </citation>
    <scope>NUCLEOTIDE SEQUENCE [LARGE SCALE GENOMIC DNA]</scope>
    <source>
        <strain evidence="2">SFB21</strain>
    </source>
</reference>
<evidence type="ECO:0000256" key="1">
    <source>
        <dbReference type="SAM" id="SignalP"/>
    </source>
</evidence>
<evidence type="ECO:0000313" key="3">
    <source>
        <dbReference type="Proteomes" id="UP000489961"/>
    </source>
</evidence>
<feature type="signal peptide" evidence="1">
    <location>
        <begin position="1"/>
        <end position="33"/>
    </location>
</feature>
<sequence length="173" mass="19757">MLSYPYEFLALNLCMKRTYFTILLILCSSVAMANDNKAVVATEDTDQAENSNPIRVVTRPEIVGLWGMQIANNKKCIEYYNFKSNNNVIIKSGDEWSSGIYDFQPAQEERSLLSALVLQVKYDNNEKDCSGLQEDQTGEISQYFVRWKNASTINFCSNEKAEQCFATLYRVLP</sequence>
<dbReference type="EMBL" id="CADDTS010000048">
    <property type="protein sequence ID" value="CAB1221434.1"/>
    <property type="molecule type" value="Genomic_DNA"/>
</dbReference>